<feature type="coiled-coil region" evidence="16">
    <location>
        <begin position="377"/>
        <end position="433"/>
    </location>
</feature>
<protein>
    <recommendedName>
        <fullName evidence="5">Oxygen sensor histidine kinase NreB</fullName>
        <ecNumber evidence="4">2.7.13.3</ecNumber>
    </recommendedName>
    <alternativeName>
        <fullName evidence="15">Nitrogen regulation protein B</fullName>
    </alternativeName>
</protein>
<evidence type="ECO:0000256" key="4">
    <source>
        <dbReference type="ARBA" id="ARBA00012438"/>
    </source>
</evidence>
<gene>
    <name evidence="19" type="ORF">DN53_13205</name>
</gene>
<evidence type="ECO:0000256" key="12">
    <source>
        <dbReference type="ARBA" id="ARBA00023012"/>
    </source>
</evidence>
<dbReference type="SUPFAM" id="SSF81901">
    <property type="entry name" value="HCP-like"/>
    <property type="match status" value="1"/>
</dbReference>
<dbReference type="GO" id="GO:0005737">
    <property type="term" value="C:cytoplasm"/>
    <property type="evidence" value="ECO:0007669"/>
    <property type="project" value="UniProtKB-SubCell"/>
</dbReference>
<dbReference type="SUPFAM" id="SSF48452">
    <property type="entry name" value="TPR-like"/>
    <property type="match status" value="1"/>
</dbReference>
<keyword evidence="6" id="KW-0004">4Fe-4S</keyword>
<dbReference type="InterPro" id="IPR011712">
    <property type="entry name" value="Sig_transdc_His_kin_sub3_dim/P"/>
</dbReference>
<evidence type="ECO:0000256" key="14">
    <source>
        <dbReference type="ARBA" id="ARBA00024827"/>
    </source>
</evidence>
<evidence type="ECO:0000256" key="17">
    <source>
        <dbReference type="SAM" id="Phobius"/>
    </source>
</evidence>
<evidence type="ECO:0000256" key="15">
    <source>
        <dbReference type="ARBA" id="ARBA00030800"/>
    </source>
</evidence>
<dbReference type="InterPro" id="IPR005467">
    <property type="entry name" value="His_kinase_dom"/>
</dbReference>
<dbReference type="InterPro" id="IPR004358">
    <property type="entry name" value="Sig_transdc_His_kin-like_C"/>
</dbReference>
<dbReference type="PANTHER" id="PTHR24421">
    <property type="entry name" value="NITRATE/NITRITE SENSOR PROTEIN NARX-RELATED"/>
    <property type="match status" value="1"/>
</dbReference>
<evidence type="ECO:0000256" key="5">
    <source>
        <dbReference type="ARBA" id="ARBA00017322"/>
    </source>
</evidence>
<keyword evidence="12" id="KW-0902">Two-component regulatory system</keyword>
<evidence type="ECO:0000256" key="7">
    <source>
        <dbReference type="ARBA" id="ARBA00022490"/>
    </source>
</evidence>
<keyword evidence="17" id="KW-0472">Membrane</keyword>
<comment type="subcellular location">
    <subcellularLocation>
        <location evidence="3">Cytoplasm</location>
    </subcellularLocation>
</comment>
<sequence>MAVNKSPIPILILFFCLVVGTGRSQTFKDHGEIIGNLDSIPTFEEKVAYLNGLLKEGRLNNNWVDNDFLQYRDSLLVQEQWKKALLFTNTLGMYYIYESINHKKAYGILKEYQPYLHYNSDEKQIAFFYITYAEAATFMQFYKESLEILDKGIVFMEKHKDSSLYEFGYAYLKAGENSDKVNEISQSVGYFEKAKKIFSHQRDTLMYLWAQNGLAQLYGKNGLYDRAQEARQEVFEKGIEIKEYQVVTMARLAACNEADRQNNLAEELHQIRMALKEKGHESDVQGIVDILTLSYAVSIYAKNGIKDTSNLYKKELMTKIGPHINNPFLGTYYQLALSQNALVNNQLVQAERYAQKALDGVKGSFEAENIMRSEFLLANIYERMNNLEESIQHYKKYTQMKDSVNNVTSRRKFAFMQAELETEKKDMEIAKQRQDIKILDAQNKEKTYWLVFGGILLVGGSGFLWLYRNRRFAEKEQELTEKYSQDLLRQQEREREYIARELHDGVGQQLTILSKKARDANQTELLQLSQDTLDEVRQVGKGLLPLALVSLGITGAIQQLIYTFDEKYDIIFTLEMDSIEGCFSKEQNVNLYRFVQEAMTNLVKHSQATEVLIEIVRESNSVKLLIEDNGIGFSHEEKYKGQGLGLKTMGQRIRMMGGRVQIRTANNRGTSINANIPIINA</sequence>
<dbReference type="Gene3D" id="1.20.5.1930">
    <property type="match status" value="1"/>
</dbReference>
<dbReference type="Pfam" id="PF02518">
    <property type="entry name" value="HATPase_c"/>
    <property type="match status" value="1"/>
</dbReference>
<evidence type="ECO:0000256" key="6">
    <source>
        <dbReference type="ARBA" id="ARBA00022485"/>
    </source>
</evidence>
<name>A0A444VLX6_9FLAO</name>
<reference evidence="19 20" key="1">
    <citation type="submission" date="2014-04" db="EMBL/GenBank/DDBJ databases">
        <title>Whole genome of Muricauda olearia.</title>
        <authorList>
            <person name="Zhang X.-H."/>
            <person name="Tang K."/>
        </authorList>
    </citation>
    <scope>NUCLEOTIDE SEQUENCE [LARGE SCALE GENOMIC DNA]</scope>
    <source>
        <strain evidence="19 20">Th120</strain>
    </source>
</reference>
<dbReference type="EC" id="2.7.13.3" evidence="4"/>
<proteinExistence type="predicted"/>
<comment type="caution">
    <text evidence="19">The sequence shown here is derived from an EMBL/GenBank/DDBJ whole genome shotgun (WGS) entry which is preliminary data.</text>
</comment>
<comment type="function">
    <text evidence="14">Member of the two-component regulatory system NreB/NreC involved in the control of dissimilatory nitrate/nitrite reduction in response to oxygen. NreB functions as a direct oxygen sensor histidine kinase which is autophosphorylated, in the absence of oxygen, probably at the conserved histidine residue, and transfers its phosphate group probably to a conserved aspartate residue of NreC. NreB/NreC activates the expression of the nitrate (narGHJI) and nitrite (nir) reductase operons, as well as the putative nitrate transporter gene narT.</text>
</comment>
<dbReference type="InterPro" id="IPR003594">
    <property type="entry name" value="HATPase_dom"/>
</dbReference>
<evidence type="ECO:0000256" key="11">
    <source>
        <dbReference type="ARBA" id="ARBA00023004"/>
    </source>
</evidence>
<evidence type="ECO:0000256" key="13">
    <source>
        <dbReference type="ARBA" id="ARBA00023014"/>
    </source>
</evidence>
<evidence type="ECO:0000256" key="3">
    <source>
        <dbReference type="ARBA" id="ARBA00004496"/>
    </source>
</evidence>
<dbReference type="GO" id="GO:0046983">
    <property type="term" value="F:protein dimerization activity"/>
    <property type="evidence" value="ECO:0007669"/>
    <property type="project" value="InterPro"/>
</dbReference>
<dbReference type="GO" id="GO:0051539">
    <property type="term" value="F:4 iron, 4 sulfur cluster binding"/>
    <property type="evidence" value="ECO:0007669"/>
    <property type="project" value="UniProtKB-KW"/>
</dbReference>
<dbReference type="Gene3D" id="3.30.565.10">
    <property type="entry name" value="Histidine kinase-like ATPase, C-terminal domain"/>
    <property type="match status" value="1"/>
</dbReference>
<feature type="transmembrane region" description="Helical" evidence="17">
    <location>
        <begin position="447"/>
        <end position="467"/>
    </location>
</feature>
<dbReference type="CDD" id="cd16917">
    <property type="entry name" value="HATPase_UhpB-NarQ-NarX-like"/>
    <property type="match status" value="1"/>
</dbReference>
<evidence type="ECO:0000256" key="10">
    <source>
        <dbReference type="ARBA" id="ARBA00022777"/>
    </source>
</evidence>
<evidence type="ECO:0000256" key="1">
    <source>
        <dbReference type="ARBA" id="ARBA00000085"/>
    </source>
</evidence>
<keyword evidence="13" id="KW-0411">Iron-sulfur</keyword>
<dbReference type="GO" id="GO:0046872">
    <property type="term" value="F:metal ion binding"/>
    <property type="evidence" value="ECO:0007669"/>
    <property type="project" value="UniProtKB-KW"/>
</dbReference>
<keyword evidence="8" id="KW-0808">Transferase</keyword>
<evidence type="ECO:0000256" key="2">
    <source>
        <dbReference type="ARBA" id="ARBA00001966"/>
    </source>
</evidence>
<comment type="catalytic activity">
    <reaction evidence="1">
        <text>ATP + protein L-histidine = ADP + protein N-phospho-L-histidine.</text>
        <dbReference type="EC" id="2.7.13.3"/>
    </reaction>
</comment>
<feature type="domain" description="Histidine kinase" evidence="18">
    <location>
        <begin position="497"/>
        <end position="680"/>
    </location>
</feature>
<evidence type="ECO:0000313" key="19">
    <source>
        <dbReference type="EMBL" id="RYC51778.1"/>
    </source>
</evidence>
<dbReference type="InterPro" id="IPR011990">
    <property type="entry name" value="TPR-like_helical_dom_sf"/>
</dbReference>
<dbReference type="PROSITE" id="PS50109">
    <property type="entry name" value="HIS_KIN"/>
    <property type="match status" value="1"/>
</dbReference>
<dbReference type="EMBL" id="JJMP01000004">
    <property type="protein sequence ID" value="RYC51778.1"/>
    <property type="molecule type" value="Genomic_DNA"/>
</dbReference>
<evidence type="ECO:0000256" key="16">
    <source>
        <dbReference type="SAM" id="Coils"/>
    </source>
</evidence>
<dbReference type="SMART" id="SM00387">
    <property type="entry name" value="HATPase_c"/>
    <property type="match status" value="1"/>
</dbReference>
<keyword evidence="7" id="KW-0963">Cytoplasm</keyword>
<keyword evidence="17" id="KW-1133">Transmembrane helix</keyword>
<evidence type="ECO:0000256" key="8">
    <source>
        <dbReference type="ARBA" id="ARBA00022679"/>
    </source>
</evidence>
<dbReference type="SUPFAM" id="SSF55874">
    <property type="entry name" value="ATPase domain of HSP90 chaperone/DNA topoisomerase II/histidine kinase"/>
    <property type="match status" value="1"/>
</dbReference>
<evidence type="ECO:0000313" key="20">
    <source>
        <dbReference type="Proteomes" id="UP000290261"/>
    </source>
</evidence>
<comment type="cofactor">
    <cofactor evidence="2">
        <name>[4Fe-4S] cluster</name>
        <dbReference type="ChEBI" id="CHEBI:49883"/>
    </cofactor>
</comment>
<keyword evidence="20" id="KW-1185">Reference proteome</keyword>
<dbReference type="GO" id="GO:0000155">
    <property type="term" value="F:phosphorelay sensor kinase activity"/>
    <property type="evidence" value="ECO:0007669"/>
    <property type="project" value="InterPro"/>
</dbReference>
<accession>A0A444VLX6</accession>
<dbReference type="Pfam" id="PF07730">
    <property type="entry name" value="HisKA_3"/>
    <property type="match status" value="1"/>
</dbReference>
<dbReference type="PRINTS" id="PR00344">
    <property type="entry name" value="BCTRLSENSOR"/>
</dbReference>
<keyword evidence="16" id="KW-0175">Coiled coil</keyword>
<organism evidence="19 20">
    <name type="scientific">Flagellimonas olearia</name>
    <dbReference type="NCBI Taxonomy" id="552546"/>
    <lineage>
        <taxon>Bacteria</taxon>
        <taxon>Pseudomonadati</taxon>
        <taxon>Bacteroidota</taxon>
        <taxon>Flavobacteriia</taxon>
        <taxon>Flavobacteriales</taxon>
        <taxon>Flavobacteriaceae</taxon>
        <taxon>Flagellimonas</taxon>
    </lineage>
</organism>
<keyword evidence="17" id="KW-0812">Transmembrane</keyword>
<keyword evidence="10" id="KW-0418">Kinase</keyword>
<keyword evidence="9" id="KW-0479">Metal-binding</keyword>
<dbReference type="AlphaFoldDB" id="A0A444VLX6"/>
<dbReference type="GO" id="GO:0016020">
    <property type="term" value="C:membrane"/>
    <property type="evidence" value="ECO:0007669"/>
    <property type="project" value="InterPro"/>
</dbReference>
<dbReference type="Proteomes" id="UP000290261">
    <property type="component" value="Unassembled WGS sequence"/>
</dbReference>
<dbReference type="Gene3D" id="1.25.40.10">
    <property type="entry name" value="Tetratricopeptide repeat domain"/>
    <property type="match status" value="2"/>
</dbReference>
<evidence type="ECO:0000256" key="9">
    <source>
        <dbReference type="ARBA" id="ARBA00022723"/>
    </source>
</evidence>
<evidence type="ECO:0000259" key="18">
    <source>
        <dbReference type="PROSITE" id="PS50109"/>
    </source>
</evidence>
<keyword evidence="11" id="KW-0408">Iron</keyword>
<dbReference type="InterPro" id="IPR050482">
    <property type="entry name" value="Sensor_HK_TwoCompSys"/>
</dbReference>
<dbReference type="InterPro" id="IPR036890">
    <property type="entry name" value="HATPase_C_sf"/>
</dbReference>